<keyword evidence="2" id="KW-1185">Reference proteome</keyword>
<comment type="caution">
    <text evidence="1">The sequence shown here is derived from an EMBL/GenBank/DDBJ whole genome shotgun (WGS) entry which is preliminary data.</text>
</comment>
<organism evidence="1 2">
    <name type="scientific">Diphasiastrum complanatum</name>
    <name type="common">Issler's clubmoss</name>
    <name type="synonym">Lycopodium complanatum</name>
    <dbReference type="NCBI Taxonomy" id="34168"/>
    <lineage>
        <taxon>Eukaryota</taxon>
        <taxon>Viridiplantae</taxon>
        <taxon>Streptophyta</taxon>
        <taxon>Embryophyta</taxon>
        <taxon>Tracheophyta</taxon>
        <taxon>Lycopodiopsida</taxon>
        <taxon>Lycopodiales</taxon>
        <taxon>Lycopodiaceae</taxon>
        <taxon>Lycopodioideae</taxon>
        <taxon>Diphasiastrum</taxon>
    </lineage>
</organism>
<gene>
    <name evidence="1" type="ORF">O6H91_10G107200</name>
</gene>
<evidence type="ECO:0000313" key="1">
    <source>
        <dbReference type="EMBL" id="KAJ7542449.1"/>
    </source>
</evidence>
<evidence type="ECO:0000313" key="2">
    <source>
        <dbReference type="Proteomes" id="UP001162992"/>
    </source>
</evidence>
<dbReference type="EMBL" id="CM055101">
    <property type="protein sequence ID" value="KAJ7542449.1"/>
    <property type="molecule type" value="Genomic_DNA"/>
</dbReference>
<reference evidence="2" key="1">
    <citation type="journal article" date="2024" name="Proc. Natl. Acad. Sci. U.S.A.">
        <title>Extraordinary preservation of gene collinearity over three hundred million years revealed in homosporous lycophytes.</title>
        <authorList>
            <person name="Li C."/>
            <person name="Wickell D."/>
            <person name="Kuo L.Y."/>
            <person name="Chen X."/>
            <person name="Nie B."/>
            <person name="Liao X."/>
            <person name="Peng D."/>
            <person name="Ji J."/>
            <person name="Jenkins J."/>
            <person name="Williams M."/>
            <person name="Shu S."/>
            <person name="Plott C."/>
            <person name="Barry K."/>
            <person name="Rajasekar S."/>
            <person name="Grimwood J."/>
            <person name="Han X."/>
            <person name="Sun S."/>
            <person name="Hou Z."/>
            <person name="He W."/>
            <person name="Dai G."/>
            <person name="Sun C."/>
            <person name="Schmutz J."/>
            <person name="Leebens-Mack J.H."/>
            <person name="Li F.W."/>
            <person name="Wang L."/>
        </authorList>
    </citation>
    <scope>NUCLEOTIDE SEQUENCE [LARGE SCALE GENOMIC DNA]</scope>
    <source>
        <strain evidence="2">cv. PW_Plant_1</strain>
    </source>
</reference>
<dbReference type="Proteomes" id="UP001162992">
    <property type="component" value="Chromosome 10"/>
</dbReference>
<name>A0ACC2CKD2_DIPCM</name>
<accession>A0ACC2CKD2</accession>
<sequence>MNERERKRLLSIALFVIASILHWKVVSSQTVPGDVQILQRLLKGLKNSATLNWAGNDPCGSNWSGIKCQGSFVTGILLAGLNLQGMVTADLNKISALQYLQLQDNGFTGSLPSISGLKSLTEADLNGNNFDSIPNGFFSDLPSVERIYLDHNLLNGTSGWSLPPEIQQATQLNTLSLFNTTLTGSIPGFLGNMPNLKNLNLAYNKLGGEIPLSFSSSNLVQFQANNQQGPVLTGPLDVVGSMQSLQVLWLQVNMFTGSIPAGMVNAISLKDFRLNDNRIVGPIPPGLTSLPLGNFTVQNNLLVGEIPKFEDSVNFRYEGYSNRFCQATPGIPCALEVASLLALLGGFNYPTQLSDWGGNDPCNGWSGIVCDKKTGKVSIILLSSYQLNGTISPAIGNLMSLTILKLNGNHLTGTIPPELTKLQLLKSVDLSSNNLSKPIPVFPPNISLNVWGNPLINTTSTSAPSPSLSISDGSSGSTSTSAPGPSLSISDGSSGSTLIHVNGSKTTKGLYRSSTIPVVFIVGPVLGVVALLLLCGAFFFIHMKRRKNSRVQTPSRVVHPTDTAGADAQIANYNVVADINSRHSIGGPSGIYVFESAEFIIPMHVLHKATNSFSETNIVGKGGFGVVYKGRLDDGTWIAVKRMKTGAVSSTGLREFQAEIDVLRKVRHRHLVAILGYCIEGTEKLLVYEYMPQGTLSQHLFDCGINGKKPLSWKQRLSVALDVARGLEYLHGLAHQSFIHRDLKPSNILLTDDFRAKVSDFGLVKMAPDNDYSMETRVAGTFGYLAPEYAVTGRVTTKVDVYSFGVVLMELITGRRALDVKQPEESVPLVTWFRQLSVRTETFQHSIDSCIDVTQGVLSSICVSAELAGHCTGSDPYQRPDMGYVVNVLSSFVEQWTPSEFDSEEETFDLNLTLPQVMRGWPQASDTFSRTFAD</sequence>
<proteinExistence type="predicted"/>
<protein>
    <submittedName>
        <fullName evidence="1">Uncharacterized protein</fullName>
    </submittedName>
</protein>